<dbReference type="PATRIC" id="fig|359131.3.peg.2186"/>
<evidence type="ECO:0000313" key="1">
    <source>
        <dbReference type="EMBL" id="KJS61974.1"/>
    </source>
</evidence>
<sequence>MEELLQVANLVANKLNSRFKDDPEKLRMLQGLKVQEEAGELAQAIIGALGLNPNKGCDTKSLSNSCSVRREERLNSG</sequence>
<proteinExistence type="predicted"/>
<dbReference type="AlphaFoldDB" id="A0A0F2TFQ2"/>
<keyword evidence="2" id="KW-1185">Reference proteome</keyword>
<dbReference type="Proteomes" id="UP000033699">
    <property type="component" value="Unassembled WGS sequence"/>
</dbReference>
<dbReference type="RefSeq" id="WP_045695038.1">
    <property type="nucleotide sequence ID" value="NZ_JZKH01000018.1"/>
</dbReference>
<dbReference type="OrthoDB" id="3785106at2"/>
<protein>
    <submittedName>
        <fullName evidence="1">Uncharacterized protein</fullName>
    </submittedName>
</protein>
<name>A0A0F2TFQ2_STRR3</name>
<comment type="caution">
    <text evidence="1">The sequence shown here is derived from an EMBL/GenBank/DDBJ whole genome shotgun (WGS) entry which is preliminary data.</text>
</comment>
<dbReference type="EMBL" id="JZKH01000018">
    <property type="protein sequence ID" value="KJS61974.1"/>
    <property type="molecule type" value="Genomic_DNA"/>
</dbReference>
<organism evidence="1 2">
    <name type="scientific">Streptomyces rubellomurinus (strain ATCC 31215)</name>
    <dbReference type="NCBI Taxonomy" id="359131"/>
    <lineage>
        <taxon>Bacteria</taxon>
        <taxon>Bacillati</taxon>
        <taxon>Actinomycetota</taxon>
        <taxon>Actinomycetes</taxon>
        <taxon>Kitasatosporales</taxon>
        <taxon>Streptomycetaceae</taxon>
        <taxon>Streptomyces</taxon>
    </lineage>
</organism>
<evidence type="ECO:0000313" key="2">
    <source>
        <dbReference type="Proteomes" id="UP000033699"/>
    </source>
</evidence>
<reference evidence="1 2" key="1">
    <citation type="submission" date="2015-02" db="EMBL/GenBank/DDBJ databases">
        <authorList>
            <person name="Ju K.-S."/>
            <person name="Doroghazi J.R."/>
            <person name="Metcalf W."/>
        </authorList>
    </citation>
    <scope>NUCLEOTIDE SEQUENCE [LARGE SCALE GENOMIC DNA]</scope>
    <source>
        <strain evidence="1 2">ATCC 31215</strain>
    </source>
</reference>
<gene>
    <name evidence="1" type="ORF">VM95_11525</name>
</gene>
<accession>A0A0F2TFQ2</accession>